<dbReference type="EMBL" id="JXTC01000109">
    <property type="protein sequence ID" value="PON88095.1"/>
    <property type="molecule type" value="Genomic_DNA"/>
</dbReference>
<evidence type="ECO:0000313" key="1">
    <source>
        <dbReference type="EMBL" id="PON88095.1"/>
    </source>
</evidence>
<sequence length="111" mass="11934">MEYECGNPRFGGQVCGPREEGIGHEAVGTVSFQEMVELGSELAASFEEFELILGRRDHVDALDPFGESDLGARDVDGENFDLGAQSSAFLDCLGENMSEVRGGQNRGFQAA</sequence>
<dbReference type="OrthoDB" id="10275037at2759"/>
<comment type="caution">
    <text evidence="1">The sequence shown here is derived from an EMBL/GenBank/DDBJ whole genome shotgun (WGS) entry which is preliminary data.</text>
</comment>
<keyword evidence="2" id="KW-1185">Reference proteome</keyword>
<dbReference type="AlphaFoldDB" id="A0A2P5ERI8"/>
<gene>
    <name evidence="1" type="ORF">TorRG33x02_161210</name>
</gene>
<organism evidence="1 2">
    <name type="scientific">Trema orientale</name>
    <name type="common">Charcoal tree</name>
    <name type="synonym">Celtis orientalis</name>
    <dbReference type="NCBI Taxonomy" id="63057"/>
    <lineage>
        <taxon>Eukaryota</taxon>
        <taxon>Viridiplantae</taxon>
        <taxon>Streptophyta</taxon>
        <taxon>Embryophyta</taxon>
        <taxon>Tracheophyta</taxon>
        <taxon>Spermatophyta</taxon>
        <taxon>Magnoliopsida</taxon>
        <taxon>eudicotyledons</taxon>
        <taxon>Gunneridae</taxon>
        <taxon>Pentapetalae</taxon>
        <taxon>rosids</taxon>
        <taxon>fabids</taxon>
        <taxon>Rosales</taxon>
        <taxon>Cannabaceae</taxon>
        <taxon>Trema</taxon>
    </lineage>
</organism>
<reference evidence="2" key="1">
    <citation type="submission" date="2016-06" db="EMBL/GenBank/DDBJ databases">
        <title>Parallel loss of symbiosis genes in relatives of nitrogen-fixing non-legume Parasponia.</title>
        <authorList>
            <person name="Van Velzen R."/>
            <person name="Holmer R."/>
            <person name="Bu F."/>
            <person name="Rutten L."/>
            <person name="Van Zeijl A."/>
            <person name="Liu W."/>
            <person name="Santuari L."/>
            <person name="Cao Q."/>
            <person name="Sharma T."/>
            <person name="Shen D."/>
            <person name="Roswanjaya Y."/>
            <person name="Wardhani T."/>
            <person name="Kalhor M.S."/>
            <person name="Jansen J."/>
            <person name="Van den Hoogen J."/>
            <person name="Gungor B."/>
            <person name="Hartog M."/>
            <person name="Hontelez J."/>
            <person name="Verver J."/>
            <person name="Yang W.-C."/>
            <person name="Schijlen E."/>
            <person name="Repin R."/>
            <person name="Schilthuizen M."/>
            <person name="Schranz E."/>
            <person name="Heidstra R."/>
            <person name="Miyata K."/>
            <person name="Fedorova E."/>
            <person name="Kohlen W."/>
            <person name="Bisseling T."/>
            <person name="Smit S."/>
            <person name="Geurts R."/>
        </authorList>
    </citation>
    <scope>NUCLEOTIDE SEQUENCE [LARGE SCALE GENOMIC DNA]</scope>
    <source>
        <strain evidence="2">cv. RG33-2</strain>
    </source>
</reference>
<proteinExistence type="predicted"/>
<evidence type="ECO:0000313" key="2">
    <source>
        <dbReference type="Proteomes" id="UP000237000"/>
    </source>
</evidence>
<accession>A0A2P5ERI8</accession>
<protein>
    <submittedName>
        <fullName evidence="1">Uncharacterized protein</fullName>
    </submittedName>
</protein>
<dbReference type="InParanoid" id="A0A2P5ERI8"/>
<dbReference type="Proteomes" id="UP000237000">
    <property type="component" value="Unassembled WGS sequence"/>
</dbReference>
<name>A0A2P5ERI8_TREOI</name>